<accession>A0A318SGR9</accession>
<organism evidence="1 2">
    <name type="scientific">Deinococcus yavapaiensis KR-236</name>
    <dbReference type="NCBI Taxonomy" id="694435"/>
    <lineage>
        <taxon>Bacteria</taxon>
        <taxon>Thermotogati</taxon>
        <taxon>Deinococcota</taxon>
        <taxon>Deinococci</taxon>
        <taxon>Deinococcales</taxon>
        <taxon>Deinococcaceae</taxon>
        <taxon>Deinococcus</taxon>
    </lineage>
</organism>
<dbReference type="PANTHER" id="PTHR43301">
    <property type="entry name" value="ARABINAN ENDO-1,5-ALPHA-L-ARABINOSIDASE"/>
    <property type="match status" value="1"/>
</dbReference>
<dbReference type="InterPro" id="IPR023296">
    <property type="entry name" value="Glyco_hydro_beta-prop_sf"/>
</dbReference>
<evidence type="ECO:0000313" key="1">
    <source>
        <dbReference type="EMBL" id="PYE53181.1"/>
    </source>
</evidence>
<dbReference type="SUPFAM" id="SSF75005">
    <property type="entry name" value="Arabinanase/levansucrase/invertase"/>
    <property type="match status" value="2"/>
</dbReference>
<dbReference type="Proteomes" id="UP000248326">
    <property type="component" value="Unassembled WGS sequence"/>
</dbReference>
<dbReference type="AlphaFoldDB" id="A0A318SGR9"/>
<sequence>MTRSETGGGWLFAYFREVHGGTVLEESLHYALSRDGRTFTALAGNTPVWQATVDGQSVPLRDPFVARGLDGRYHLLATRAVPAQRQPDGRYHRIGMGFAPHSGPADLLHATSDDLITWQDVSIAPVLRDVPAAKNLWAPEFVPDAQHGDHLVIWSSSVGPKMWWDKAIWCARTRDFVTYTAPRVLFDPNLNVIDAHIVPHADGYYLFYKPDSHDDTKHVNVAVSANLDGPYETVTVGATPTITEGPHVVWRDDLHEWWMYYDHPWEKRYGLSTSKDLRSWTPLEGGSFPEDARHASVLRLTEEEYERLARAWA</sequence>
<dbReference type="PANTHER" id="PTHR43301:SF3">
    <property type="entry name" value="ARABINAN ENDO-1,5-ALPHA-L-ARABINOSIDASE A-RELATED"/>
    <property type="match status" value="1"/>
</dbReference>
<dbReference type="Gene3D" id="2.115.10.20">
    <property type="entry name" value="Glycosyl hydrolase domain, family 43"/>
    <property type="match status" value="2"/>
</dbReference>
<dbReference type="RefSeq" id="WP_110887383.1">
    <property type="nucleotide sequence ID" value="NZ_QJSX01000010.1"/>
</dbReference>
<proteinExistence type="predicted"/>
<gene>
    <name evidence="1" type="ORF">DES52_110165</name>
</gene>
<keyword evidence="2" id="KW-1185">Reference proteome</keyword>
<dbReference type="InterPro" id="IPR050727">
    <property type="entry name" value="GH43_arabinanases"/>
</dbReference>
<evidence type="ECO:0008006" key="3">
    <source>
        <dbReference type="Google" id="ProtNLM"/>
    </source>
</evidence>
<reference evidence="1 2" key="1">
    <citation type="submission" date="2018-06" db="EMBL/GenBank/DDBJ databases">
        <title>Genomic Encyclopedia of Type Strains, Phase IV (KMG-IV): sequencing the most valuable type-strain genomes for metagenomic binning, comparative biology and taxonomic classification.</title>
        <authorList>
            <person name="Goeker M."/>
        </authorList>
    </citation>
    <scope>NUCLEOTIDE SEQUENCE [LARGE SCALE GENOMIC DNA]</scope>
    <source>
        <strain evidence="1 2">DSM 18048</strain>
    </source>
</reference>
<evidence type="ECO:0000313" key="2">
    <source>
        <dbReference type="Proteomes" id="UP000248326"/>
    </source>
</evidence>
<name>A0A318SGR9_9DEIO</name>
<dbReference type="EMBL" id="QJSX01000010">
    <property type="protein sequence ID" value="PYE53181.1"/>
    <property type="molecule type" value="Genomic_DNA"/>
</dbReference>
<dbReference type="OrthoDB" id="9759709at2"/>
<protein>
    <recommendedName>
        <fullName evidence="3">Glycosyl hydrolase family 43</fullName>
    </recommendedName>
</protein>
<comment type="caution">
    <text evidence="1">The sequence shown here is derived from an EMBL/GenBank/DDBJ whole genome shotgun (WGS) entry which is preliminary data.</text>
</comment>
<dbReference type="CDD" id="cd08983">
    <property type="entry name" value="GH43_Bt3655-like"/>
    <property type="match status" value="1"/>
</dbReference>